<dbReference type="PANTHER" id="PTHR35562:SF2">
    <property type="entry name" value="DNA ENDONUCLEASE SMRA-RELATED"/>
    <property type="match status" value="1"/>
</dbReference>
<organism evidence="4 5">
    <name type="scientific">Candidatus Dactylopiibacterium carminicum</name>
    <dbReference type="NCBI Taxonomy" id="857335"/>
    <lineage>
        <taxon>Bacteria</taxon>
        <taxon>Pseudomonadati</taxon>
        <taxon>Pseudomonadota</taxon>
        <taxon>Betaproteobacteria</taxon>
        <taxon>Rhodocyclales</taxon>
        <taxon>Rhodocyclaceae</taxon>
        <taxon>Candidatus Dactylopiibacterium</taxon>
    </lineage>
</organism>
<proteinExistence type="predicted"/>
<evidence type="ECO:0000313" key="4">
    <source>
        <dbReference type="EMBL" id="PAS93569.1"/>
    </source>
</evidence>
<evidence type="ECO:0000259" key="2">
    <source>
        <dbReference type="PROSITE" id="PS50828"/>
    </source>
</evidence>
<dbReference type="SMART" id="SM00463">
    <property type="entry name" value="SMR"/>
    <property type="match status" value="1"/>
</dbReference>
<evidence type="ECO:0000256" key="1">
    <source>
        <dbReference type="SAM" id="MobiDB-lite"/>
    </source>
</evidence>
<dbReference type="RefSeq" id="WP_095524130.1">
    <property type="nucleotide sequence ID" value="NZ_MDUX01000016.1"/>
</dbReference>
<dbReference type="InterPro" id="IPR002625">
    <property type="entry name" value="Smr_dom"/>
</dbReference>
<dbReference type="Gene3D" id="3.30.1370.110">
    <property type="match status" value="1"/>
</dbReference>
<evidence type="ECO:0000313" key="3">
    <source>
        <dbReference type="EMBL" id="KAF7599653.1"/>
    </source>
</evidence>
<comment type="caution">
    <text evidence="4">The sequence shown here is derived from an EMBL/GenBank/DDBJ whole genome shotgun (WGS) entry which is preliminary data.</text>
</comment>
<feature type="region of interest" description="Disordered" evidence="1">
    <location>
        <begin position="43"/>
        <end position="79"/>
    </location>
</feature>
<dbReference type="SUPFAM" id="SSF160443">
    <property type="entry name" value="SMR domain-like"/>
    <property type="match status" value="1"/>
</dbReference>
<dbReference type="EMBL" id="NMRN01000015">
    <property type="protein sequence ID" value="PAS93569.1"/>
    <property type="molecule type" value="Genomic_DNA"/>
</dbReference>
<sequence>MRKHRLPLAELRQKLHQQPAPRPAADAALPEDGSELFRAAVAGAQALPASDRARIEQPRPQPVTRPRIAEPEAPARTREEDWVPASWLTESAHTQIPEEARLLGQALQGVQPIRQTRVAMKTPKPRPVPLQHQRDEQAALAESIYAPTSLDLHLEGGDELRYLANGVARNTLRDLRRGRWVVQDAVDLHGCNRDEARELLAACMGQWRKKGIRCVRVIHGKGRGSPGREPILKRLVAGWLMNYADVMAYCQARLVDGGAGALIVLLRAGNGPSPLL</sequence>
<feature type="compositionally biased region" description="Basic and acidic residues" evidence="1">
    <location>
        <begin position="67"/>
        <end position="79"/>
    </location>
</feature>
<keyword evidence="6" id="KW-1185">Reference proteome</keyword>
<gene>
    <name evidence="3" type="ORF">BGI27_06670</name>
    <name evidence="4" type="ORF">CGU29_07155</name>
</gene>
<reference evidence="4 5" key="2">
    <citation type="submission" date="2017-07" db="EMBL/GenBank/DDBJ databases">
        <title>Candidatus Dactylopiibacterium carminicum, a nitrogen-fixing symbiont of the cochineal insect Dactylopius coccus and Dactylopius opuntiae (Hemiptera: Coccoidea: Dactylopiidae).</title>
        <authorList>
            <person name="Vera A."/>
        </authorList>
    </citation>
    <scope>NUCLEOTIDE SEQUENCE [LARGE SCALE GENOMIC DNA]</scope>
    <source>
        <strain evidence="4 5">NFDCM</strain>
    </source>
</reference>
<dbReference type="PANTHER" id="PTHR35562">
    <property type="entry name" value="DNA ENDONUCLEASE SMRA-RELATED"/>
    <property type="match status" value="1"/>
</dbReference>
<dbReference type="EMBL" id="MDUX01000016">
    <property type="protein sequence ID" value="KAF7599653.1"/>
    <property type="molecule type" value="Genomic_DNA"/>
</dbReference>
<feature type="domain" description="Smr" evidence="2">
    <location>
        <begin position="186"/>
        <end position="267"/>
    </location>
</feature>
<dbReference type="Pfam" id="PF01713">
    <property type="entry name" value="Smr"/>
    <property type="match status" value="1"/>
</dbReference>
<accession>A0A272ETY0</accession>
<dbReference type="Proteomes" id="UP000623509">
    <property type="component" value="Unassembled WGS sequence"/>
</dbReference>
<evidence type="ECO:0000313" key="5">
    <source>
        <dbReference type="Proteomes" id="UP000216107"/>
    </source>
</evidence>
<evidence type="ECO:0000313" key="6">
    <source>
        <dbReference type="Proteomes" id="UP000623509"/>
    </source>
</evidence>
<reference evidence="3 6" key="1">
    <citation type="submission" date="2016-08" db="EMBL/GenBank/DDBJ databases">
        <title>Candidatus Dactylopiibacterium carminicum genome sequence.</title>
        <authorList>
            <person name="Ramirez-Puebla S.T."/>
            <person name="Ormeno-Orrillo E."/>
            <person name="Vera-Ponce De Leon A."/>
            <person name="Luis L."/>
            <person name="Sanchez-Flores A."/>
            <person name="Monica R."/>
            <person name="Martinez-Romero E."/>
        </authorList>
    </citation>
    <scope>NUCLEOTIDE SEQUENCE [LARGE SCALE GENOMIC DNA]</scope>
    <source>
        <strain evidence="3">END1</strain>
    </source>
</reference>
<dbReference type="OrthoDB" id="9808881at2"/>
<protein>
    <submittedName>
        <fullName evidence="4">DNA mismatch repair protein MutS</fullName>
    </submittedName>
</protein>
<name>A0A272ETY0_9RHOO</name>
<dbReference type="AlphaFoldDB" id="A0A272ETY0"/>
<dbReference type="InterPro" id="IPR036063">
    <property type="entry name" value="Smr_dom_sf"/>
</dbReference>
<dbReference type="Proteomes" id="UP000216107">
    <property type="component" value="Unassembled WGS sequence"/>
</dbReference>
<dbReference type="PROSITE" id="PS50828">
    <property type="entry name" value="SMR"/>
    <property type="match status" value="1"/>
</dbReference>